<proteinExistence type="predicted"/>
<evidence type="ECO:0000313" key="3">
    <source>
        <dbReference type="Proteomes" id="UP000504636"/>
    </source>
</evidence>
<name>A0A6A6Y0T9_9PEZI</name>
<gene>
    <name evidence="2 4" type="ORF">BDZ99DRAFT_551924</name>
</gene>
<dbReference type="GeneID" id="54467929"/>
<reference evidence="4" key="2">
    <citation type="submission" date="2020-04" db="EMBL/GenBank/DDBJ databases">
        <authorList>
            <consortium name="NCBI Genome Project"/>
        </authorList>
    </citation>
    <scope>NUCLEOTIDE SEQUENCE</scope>
    <source>
        <strain evidence="4">CBS 304.34</strain>
    </source>
</reference>
<dbReference type="RefSeq" id="XP_033569097.1">
    <property type="nucleotide sequence ID" value="XM_033727036.1"/>
</dbReference>
<dbReference type="Proteomes" id="UP000504636">
    <property type="component" value="Unplaced"/>
</dbReference>
<keyword evidence="3" id="KW-1185">Reference proteome</keyword>
<accession>A0A6A6Y0T9</accession>
<dbReference type="EMBL" id="MU003725">
    <property type="protein sequence ID" value="KAF2802133.1"/>
    <property type="molecule type" value="Genomic_DNA"/>
</dbReference>
<feature type="region of interest" description="Disordered" evidence="1">
    <location>
        <begin position="1"/>
        <end position="102"/>
    </location>
</feature>
<evidence type="ECO:0000313" key="2">
    <source>
        <dbReference type="EMBL" id="KAF2802133.1"/>
    </source>
</evidence>
<feature type="compositionally biased region" description="Basic residues" evidence="1">
    <location>
        <begin position="51"/>
        <end position="64"/>
    </location>
</feature>
<protein>
    <submittedName>
        <fullName evidence="2 4">Uncharacterized protein</fullName>
    </submittedName>
</protein>
<evidence type="ECO:0000256" key="1">
    <source>
        <dbReference type="SAM" id="MobiDB-lite"/>
    </source>
</evidence>
<organism evidence="2">
    <name type="scientific">Mytilinidion resinicola</name>
    <dbReference type="NCBI Taxonomy" id="574789"/>
    <lineage>
        <taxon>Eukaryota</taxon>
        <taxon>Fungi</taxon>
        <taxon>Dikarya</taxon>
        <taxon>Ascomycota</taxon>
        <taxon>Pezizomycotina</taxon>
        <taxon>Dothideomycetes</taxon>
        <taxon>Pleosporomycetidae</taxon>
        <taxon>Mytilinidiales</taxon>
        <taxon>Mytilinidiaceae</taxon>
        <taxon>Mytilinidion</taxon>
    </lineage>
</organism>
<feature type="compositionally biased region" description="Low complexity" evidence="1">
    <location>
        <begin position="9"/>
        <end position="19"/>
    </location>
</feature>
<reference evidence="2 4" key="1">
    <citation type="journal article" date="2020" name="Stud. Mycol.">
        <title>101 Dothideomycetes genomes: a test case for predicting lifestyles and emergence of pathogens.</title>
        <authorList>
            <person name="Haridas S."/>
            <person name="Albert R."/>
            <person name="Binder M."/>
            <person name="Bloem J."/>
            <person name="Labutti K."/>
            <person name="Salamov A."/>
            <person name="Andreopoulos B."/>
            <person name="Baker S."/>
            <person name="Barry K."/>
            <person name="Bills G."/>
            <person name="Bluhm B."/>
            <person name="Cannon C."/>
            <person name="Castanera R."/>
            <person name="Culley D."/>
            <person name="Daum C."/>
            <person name="Ezra D."/>
            <person name="Gonzalez J."/>
            <person name="Henrissat B."/>
            <person name="Kuo A."/>
            <person name="Liang C."/>
            <person name="Lipzen A."/>
            <person name="Lutzoni F."/>
            <person name="Magnuson J."/>
            <person name="Mondo S."/>
            <person name="Nolan M."/>
            <person name="Ohm R."/>
            <person name="Pangilinan J."/>
            <person name="Park H.-J."/>
            <person name="Ramirez L."/>
            <person name="Alfaro M."/>
            <person name="Sun H."/>
            <person name="Tritt A."/>
            <person name="Yoshinaga Y."/>
            <person name="Zwiers L.-H."/>
            <person name="Turgeon B."/>
            <person name="Goodwin S."/>
            <person name="Spatafora J."/>
            <person name="Crous P."/>
            <person name="Grigoriev I."/>
        </authorList>
    </citation>
    <scope>NUCLEOTIDE SEQUENCE</scope>
    <source>
        <strain evidence="2 4">CBS 304.34</strain>
    </source>
</reference>
<dbReference type="AlphaFoldDB" id="A0A6A6Y0T9"/>
<evidence type="ECO:0000313" key="4">
    <source>
        <dbReference type="RefSeq" id="XP_033569097.1"/>
    </source>
</evidence>
<sequence length="125" mass="13778">MGRTNTHKPTTAAPGLAGDAPPPALKPHRAPKTSVSRAAPLPSRPPPPKEKKAKKDKKEKKPAKRARDSDDDDDEEEEKKPAKKAKKPVRAPTPETERDSELELLVSFLITDRRRSAVKHTVLNV</sequence>
<reference evidence="4" key="3">
    <citation type="submission" date="2025-04" db="UniProtKB">
        <authorList>
            <consortium name="RefSeq"/>
        </authorList>
    </citation>
    <scope>IDENTIFICATION</scope>
    <source>
        <strain evidence="4">CBS 304.34</strain>
    </source>
</reference>